<dbReference type="PANTHER" id="PTHR43711">
    <property type="entry name" value="TWO-COMPONENT HISTIDINE KINASE"/>
    <property type="match status" value="1"/>
</dbReference>
<dbReference type="OrthoDB" id="5288998at2"/>
<dbReference type="SUPFAM" id="SSF55874">
    <property type="entry name" value="ATPase domain of HSP90 chaperone/DNA topoisomerase II/histidine kinase"/>
    <property type="match status" value="1"/>
</dbReference>
<name>A0A150WM59_BDEBC</name>
<dbReference type="SUPFAM" id="SSF55785">
    <property type="entry name" value="PYP-like sensor domain (PAS domain)"/>
    <property type="match status" value="1"/>
</dbReference>
<dbReference type="InterPro" id="IPR004358">
    <property type="entry name" value="Sig_transdc_His_kin-like_C"/>
</dbReference>
<evidence type="ECO:0000256" key="3">
    <source>
        <dbReference type="ARBA" id="ARBA00022553"/>
    </source>
</evidence>
<dbReference type="CDD" id="cd00075">
    <property type="entry name" value="HATPase"/>
    <property type="match status" value="1"/>
</dbReference>
<comment type="catalytic activity">
    <reaction evidence="1">
        <text>ATP + protein L-histidine = ADP + protein N-phospho-L-histidine.</text>
        <dbReference type="EC" id="2.7.13.3"/>
    </reaction>
</comment>
<dbReference type="InterPro" id="IPR050736">
    <property type="entry name" value="Sensor_HK_Regulatory"/>
</dbReference>
<dbReference type="InterPro" id="IPR035965">
    <property type="entry name" value="PAS-like_dom_sf"/>
</dbReference>
<protein>
    <recommendedName>
        <fullName evidence="2">histidine kinase</fullName>
        <ecNumber evidence="2">2.7.13.3</ecNumber>
    </recommendedName>
</protein>
<dbReference type="EC" id="2.7.13.3" evidence="2"/>
<dbReference type="SMART" id="SM00387">
    <property type="entry name" value="HATPase_c"/>
    <property type="match status" value="1"/>
</dbReference>
<keyword evidence="4" id="KW-0808">Transferase</keyword>
<proteinExistence type="predicted"/>
<dbReference type="Proteomes" id="UP000075320">
    <property type="component" value="Unassembled WGS sequence"/>
</dbReference>
<dbReference type="EMBL" id="LUKE01000001">
    <property type="protein sequence ID" value="KYG65542.1"/>
    <property type="molecule type" value="Genomic_DNA"/>
</dbReference>
<dbReference type="Pfam" id="PF00512">
    <property type="entry name" value="HisKA"/>
    <property type="match status" value="1"/>
</dbReference>
<keyword evidence="5" id="KW-0418">Kinase</keyword>
<evidence type="ECO:0000259" key="7">
    <source>
        <dbReference type="PROSITE" id="PS50109"/>
    </source>
</evidence>
<comment type="caution">
    <text evidence="8">The sequence shown here is derived from an EMBL/GenBank/DDBJ whole genome shotgun (WGS) entry which is preliminary data.</text>
</comment>
<evidence type="ECO:0000256" key="5">
    <source>
        <dbReference type="ARBA" id="ARBA00022777"/>
    </source>
</evidence>
<dbReference type="RefSeq" id="WP_061833086.1">
    <property type="nucleotide sequence ID" value="NZ_LUKE01000001.1"/>
</dbReference>
<feature type="domain" description="Histidine kinase" evidence="7">
    <location>
        <begin position="133"/>
        <end position="349"/>
    </location>
</feature>
<evidence type="ECO:0000256" key="6">
    <source>
        <dbReference type="ARBA" id="ARBA00023012"/>
    </source>
</evidence>
<evidence type="ECO:0000256" key="4">
    <source>
        <dbReference type="ARBA" id="ARBA00022679"/>
    </source>
</evidence>
<dbReference type="PRINTS" id="PR00344">
    <property type="entry name" value="BCTRLSENSOR"/>
</dbReference>
<dbReference type="FunFam" id="3.30.565.10:FF:000006">
    <property type="entry name" value="Sensor histidine kinase WalK"/>
    <property type="match status" value="1"/>
</dbReference>
<evidence type="ECO:0000313" key="9">
    <source>
        <dbReference type="Proteomes" id="UP000075320"/>
    </source>
</evidence>
<dbReference type="CDD" id="cd00082">
    <property type="entry name" value="HisKA"/>
    <property type="match status" value="1"/>
</dbReference>
<dbReference type="PROSITE" id="PS50109">
    <property type="entry name" value="HIS_KIN"/>
    <property type="match status" value="1"/>
</dbReference>
<dbReference type="InterPro" id="IPR005467">
    <property type="entry name" value="His_kinase_dom"/>
</dbReference>
<dbReference type="InterPro" id="IPR003661">
    <property type="entry name" value="HisK_dim/P_dom"/>
</dbReference>
<reference evidence="8 9" key="1">
    <citation type="submission" date="2016-03" db="EMBL/GenBank/DDBJ databases">
        <authorList>
            <person name="Ploux O."/>
        </authorList>
    </citation>
    <scope>NUCLEOTIDE SEQUENCE [LARGE SCALE GENOMIC DNA]</scope>
    <source>
        <strain evidence="8 9">R0</strain>
    </source>
</reference>
<evidence type="ECO:0000313" key="8">
    <source>
        <dbReference type="EMBL" id="KYG65542.1"/>
    </source>
</evidence>
<dbReference type="SUPFAM" id="SSF47384">
    <property type="entry name" value="Homodimeric domain of signal transducing histidine kinase"/>
    <property type="match status" value="1"/>
</dbReference>
<gene>
    <name evidence="8" type="ORF">AZI86_00230</name>
</gene>
<evidence type="ECO:0000256" key="1">
    <source>
        <dbReference type="ARBA" id="ARBA00000085"/>
    </source>
</evidence>
<dbReference type="Pfam" id="PF02518">
    <property type="entry name" value="HATPase_c"/>
    <property type="match status" value="1"/>
</dbReference>
<dbReference type="InterPro" id="IPR036890">
    <property type="entry name" value="HATPase_C_sf"/>
</dbReference>
<keyword evidence="3" id="KW-0597">Phosphoprotein</keyword>
<dbReference type="Gene3D" id="3.30.565.10">
    <property type="entry name" value="Histidine kinase-like ATPase, C-terminal domain"/>
    <property type="match status" value="1"/>
</dbReference>
<dbReference type="AlphaFoldDB" id="A0A150WM59"/>
<dbReference type="InterPro" id="IPR003594">
    <property type="entry name" value="HATPase_dom"/>
</dbReference>
<keyword evidence="9" id="KW-1185">Reference proteome</keyword>
<dbReference type="InterPro" id="IPR036097">
    <property type="entry name" value="HisK_dim/P_sf"/>
</dbReference>
<dbReference type="SMART" id="SM00388">
    <property type="entry name" value="HisKA"/>
    <property type="match status" value="1"/>
</dbReference>
<dbReference type="Gene3D" id="3.30.450.20">
    <property type="entry name" value="PAS domain"/>
    <property type="match status" value="1"/>
</dbReference>
<evidence type="ECO:0000256" key="2">
    <source>
        <dbReference type="ARBA" id="ARBA00012438"/>
    </source>
</evidence>
<sequence length="373" mass="42424">MSLDYRSIFESAPDLYVILLPDCPRFTILAATEEFARQTHTVKKDLIDRSLFEVFPDNEEARLFLTRVVEQKQTQKMLIASPSEKYWSAVSIPIFEGKELKYILHRVTDVTEYQKTNEQLKAAIGIREDILAIVSHDLKNPLGSIEMSLDILKESLRGEETLERVKMFKIIERSVRHMKRLIGDLLSFAKIQSGNFTIEMQRFSLRKLLLDAQHAVLHSAIKKRIHIRVDIKTQSDVILCDHDRLLEVLSNILGNAIKFSRPGGFVRLKVCDQKDCYHFSVHDEGPGIAPENMPHLFDRYWQAKETAHQGVGLGLAIAKGIVIGHHGEIWAESVPGSGTTMHFTIPRDFHLELRSKAATKTDDPIIGLNLAKP</sequence>
<dbReference type="PANTHER" id="PTHR43711:SF1">
    <property type="entry name" value="HISTIDINE KINASE 1"/>
    <property type="match status" value="1"/>
</dbReference>
<organism evidence="8 9">
    <name type="scientific">Bdellovibrio bacteriovorus</name>
    <dbReference type="NCBI Taxonomy" id="959"/>
    <lineage>
        <taxon>Bacteria</taxon>
        <taxon>Pseudomonadati</taxon>
        <taxon>Bdellovibrionota</taxon>
        <taxon>Bdellovibrionia</taxon>
        <taxon>Bdellovibrionales</taxon>
        <taxon>Pseudobdellovibrionaceae</taxon>
        <taxon>Bdellovibrio</taxon>
    </lineage>
</organism>
<dbReference type="Gene3D" id="1.10.287.130">
    <property type="match status" value="1"/>
</dbReference>
<accession>A0A150WM59</accession>
<dbReference type="GO" id="GO:0000155">
    <property type="term" value="F:phosphorelay sensor kinase activity"/>
    <property type="evidence" value="ECO:0007669"/>
    <property type="project" value="InterPro"/>
</dbReference>
<keyword evidence="6" id="KW-0902">Two-component regulatory system</keyword>